<dbReference type="EMBL" id="QBLH01002377">
    <property type="protein sequence ID" value="TGZ48643.1"/>
    <property type="molecule type" value="Genomic_DNA"/>
</dbReference>
<gene>
    <name evidence="1" type="ORF">DBV15_04828</name>
</gene>
<comment type="caution">
    <text evidence="1">The sequence shown here is derived from an EMBL/GenBank/DDBJ whole genome shotgun (WGS) entry which is preliminary data.</text>
</comment>
<reference evidence="1 2" key="1">
    <citation type="journal article" date="2019" name="Philos. Trans. R. Soc. Lond., B, Biol. Sci.">
        <title>Ant behaviour and brain gene expression of defending hosts depend on the ecological success of the intruding social parasite.</title>
        <authorList>
            <person name="Kaur R."/>
            <person name="Stoldt M."/>
            <person name="Jongepier E."/>
            <person name="Feldmeyer B."/>
            <person name="Menzel F."/>
            <person name="Bornberg-Bauer E."/>
            <person name="Foitzik S."/>
        </authorList>
    </citation>
    <scope>NUCLEOTIDE SEQUENCE [LARGE SCALE GENOMIC DNA]</scope>
    <source>
        <tissue evidence="1">Whole body</tissue>
    </source>
</reference>
<name>A0A4S2KGR7_9HYME</name>
<sequence length="70" mass="7610">MAGSLPRVPTVSPVSDWSPAACRYLPTYLDGRSNLDGTWTVDLDGRRMRGGRAHIASHRLKGAEGEIQDS</sequence>
<evidence type="ECO:0000313" key="2">
    <source>
        <dbReference type="Proteomes" id="UP000310200"/>
    </source>
</evidence>
<organism evidence="1 2">
    <name type="scientific">Temnothorax longispinosus</name>
    <dbReference type="NCBI Taxonomy" id="300112"/>
    <lineage>
        <taxon>Eukaryota</taxon>
        <taxon>Metazoa</taxon>
        <taxon>Ecdysozoa</taxon>
        <taxon>Arthropoda</taxon>
        <taxon>Hexapoda</taxon>
        <taxon>Insecta</taxon>
        <taxon>Pterygota</taxon>
        <taxon>Neoptera</taxon>
        <taxon>Endopterygota</taxon>
        <taxon>Hymenoptera</taxon>
        <taxon>Apocrita</taxon>
        <taxon>Aculeata</taxon>
        <taxon>Formicoidea</taxon>
        <taxon>Formicidae</taxon>
        <taxon>Myrmicinae</taxon>
        <taxon>Temnothorax</taxon>
    </lineage>
</organism>
<proteinExistence type="predicted"/>
<keyword evidence="2" id="KW-1185">Reference proteome</keyword>
<accession>A0A4S2KGR7</accession>
<dbReference type="AlphaFoldDB" id="A0A4S2KGR7"/>
<protein>
    <submittedName>
        <fullName evidence="1">Uncharacterized protein</fullName>
    </submittedName>
</protein>
<dbReference type="Proteomes" id="UP000310200">
    <property type="component" value="Unassembled WGS sequence"/>
</dbReference>
<evidence type="ECO:0000313" key="1">
    <source>
        <dbReference type="EMBL" id="TGZ48643.1"/>
    </source>
</evidence>